<dbReference type="AlphaFoldDB" id="A0A370TEB4"/>
<accession>A0A370TEB4</accession>
<dbReference type="Proteomes" id="UP000254866">
    <property type="component" value="Unassembled WGS sequence"/>
</dbReference>
<name>A0A370TEB4_9HELO</name>
<organism evidence="1 2">
    <name type="scientific">Venustampulla echinocandica</name>
    <dbReference type="NCBI Taxonomy" id="2656787"/>
    <lineage>
        <taxon>Eukaryota</taxon>
        <taxon>Fungi</taxon>
        <taxon>Dikarya</taxon>
        <taxon>Ascomycota</taxon>
        <taxon>Pezizomycotina</taxon>
        <taxon>Leotiomycetes</taxon>
        <taxon>Helotiales</taxon>
        <taxon>Pleuroascaceae</taxon>
        <taxon>Venustampulla</taxon>
    </lineage>
</organism>
<dbReference type="GeneID" id="43601321"/>
<dbReference type="EMBL" id="NPIC01000009">
    <property type="protein sequence ID" value="RDL33033.1"/>
    <property type="molecule type" value="Genomic_DNA"/>
</dbReference>
<evidence type="ECO:0000313" key="2">
    <source>
        <dbReference type="Proteomes" id="UP000254866"/>
    </source>
</evidence>
<evidence type="ECO:0000313" key="1">
    <source>
        <dbReference type="EMBL" id="RDL33033.1"/>
    </source>
</evidence>
<gene>
    <name evidence="1" type="ORF">BP5553_08472</name>
</gene>
<dbReference type="OrthoDB" id="10524736at2759"/>
<comment type="caution">
    <text evidence="1">The sequence shown here is derived from an EMBL/GenBank/DDBJ whole genome shotgun (WGS) entry which is preliminary data.</text>
</comment>
<sequence>MVGPNTFRRYLAATFLLLSFARKSYGMFYIVQKHMQSMYSCGTHGEECCEDDFPVWELHSNIPGLPPQTTACTDNLGKYEASNYRGKIGTCKYGDFTGLGNSWAFCETDYGGNLYLNGLHKVCNKVNLYQAYICVQYPTCVNYGEIVIACYDDAWHSGW</sequence>
<keyword evidence="2" id="KW-1185">Reference proteome</keyword>
<proteinExistence type="predicted"/>
<reference evidence="1 2" key="1">
    <citation type="journal article" date="2018" name="IMA Fungus">
        <title>IMA Genome-F 9: Draft genome sequence of Annulohypoxylon stygium, Aspergillus mulundensis, Berkeleyomyces basicola (syn. Thielaviopsis basicola), Ceratocystis smalleyi, two Cercospora beticola strains, Coleophoma cylindrospora, Fusarium fracticaudum, Phialophora cf. hyalina, and Morchella septimelata.</title>
        <authorList>
            <person name="Wingfield B.D."/>
            <person name="Bills G.F."/>
            <person name="Dong Y."/>
            <person name="Huang W."/>
            <person name="Nel W.J."/>
            <person name="Swalarsk-Parry B.S."/>
            <person name="Vaghefi N."/>
            <person name="Wilken P.M."/>
            <person name="An Z."/>
            <person name="de Beer Z.W."/>
            <person name="De Vos L."/>
            <person name="Chen L."/>
            <person name="Duong T.A."/>
            <person name="Gao Y."/>
            <person name="Hammerbacher A."/>
            <person name="Kikkert J.R."/>
            <person name="Li Y."/>
            <person name="Li H."/>
            <person name="Li K."/>
            <person name="Li Q."/>
            <person name="Liu X."/>
            <person name="Ma X."/>
            <person name="Naidoo K."/>
            <person name="Pethybridge S.J."/>
            <person name="Sun J."/>
            <person name="Steenkamp E.T."/>
            <person name="van der Nest M.A."/>
            <person name="van Wyk S."/>
            <person name="Wingfield M.J."/>
            <person name="Xiong C."/>
            <person name="Yue Q."/>
            <person name="Zhang X."/>
        </authorList>
    </citation>
    <scope>NUCLEOTIDE SEQUENCE [LARGE SCALE GENOMIC DNA]</scope>
    <source>
        <strain evidence="1 2">BP 5553</strain>
    </source>
</reference>
<dbReference type="RefSeq" id="XP_031866526.1">
    <property type="nucleotide sequence ID" value="XM_032017095.1"/>
</dbReference>
<protein>
    <submittedName>
        <fullName evidence="1">Uncharacterized protein</fullName>
    </submittedName>
</protein>